<accession>A0A843UKD4</accession>
<dbReference type="EMBL" id="NMUH01000729">
    <property type="protein sequence ID" value="MQL83955.1"/>
    <property type="molecule type" value="Genomic_DNA"/>
</dbReference>
<name>A0A843UKD4_COLES</name>
<evidence type="ECO:0000256" key="1">
    <source>
        <dbReference type="SAM" id="MobiDB-lite"/>
    </source>
</evidence>
<sequence>VACSGAGGGDPPRSSGGGGGEGGIRGVGRVGSESRDSDGSGPTNGTPRILATSPAKSGRRALTRLRLWRLRADPGDFAIHA</sequence>
<evidence type="ECO:0000313" key="3">
    <source>
        <dbReference type="Proteomes" id="UP000652761"/>
    </source>
</evidence>
<dbReference type="Proteomes" id="UP000652761">
    <property type="component" value="Unassembled WGS sequence"/>
</dbReference>
<protein>
    <submittedName>
        <fullName evidence="2">Uncharacterized protein</fullName>
    </submittedName>
</protein>
<reference evidence="2" key="1">
    <citation type="submission" date="2017-07" db="EMBL/GenBank/DDBJ databases">
        <title>Taro Niue Genome Assembly and Annotation.</title>
        <authorList>
            <person name="Atibalentja N."/>
            <person name="Keating K."/>
            <person name="Fields C.J."/>
        </authorList>
    </citation>
    <scope>NUCLEOTIDE SEQUENCE</scope>
    <source>
        <strain evidence="2">Niue_2</strain>
        <tissue evidence="2">Leaf</tissue>
    </source>
</reference>
<feature type="compositionally biased region" description="Gly residues" evidence="1">
    <location>
        <begin position="1"/>
        <end position="29"/>
    </location>
</feature>
<gene>
    <name evidence="2" type="ORF">Taro_016463</name>
</gene>
<feature type="non-terminal residue" evidence="2">
    <location>
        <position position="81"/>
    </location>
</feature>
<feature type="region of interest" description="Disordered" evidence="1">
    <location>
        <begin position="1"/>
        <end position="58"/>
    </location>
</feature>
<feature type="non-terminal residue" evidence="2">
    <location>
        <position position="1"/>
    </location>
</feature>
<evidence type="ECO:0000313" key="2">
    <source>
        <dbReference type="EMBL" id="MQL83955.1"/>
    </source>
</evidence>
<organism evidence="2 3">
    <name type="scientific">Colocasia esculenta</name>
    <name type="common">Wild taro</name>
    <name type="synonym">Arum esculentum</name>
    <dbReference type="NCBI Taxonomy" id="4460"/>
    <lineage>
        <taxon>Eukaryota</taxon>
        <taxon>Viridiplantae</taxon>
        <taxon>Streptophyta</taxon>
        <taxon>Embryophyta</taxon>
        <taxon>Tracheophyta</taxon>
        <taxon>Spermatophyta</taxon>
        <taxon>Magnoliopsida</taxon>
        <taxon>Liliopsida</taxon>
        <taxon>Araceae</taxon>
        <taxon>Aroideae</taxon>
        <taxon>Colocasieae</taxon>
        <taxon>Colocasia</taxon>
    </lineage>
</organism>
<dbReference type="AlphaFoldDB" id="A0A843UKD4"/>
<comment type="caution">
    <text evidence="2">The sequence shown here is derived from an EMBL/GenBank/DDBJ whole genome shotgun (WGS) entry which is preliminary data.</text>
</comment>
<keyword evidence="3" id="KW-1185">Reference proteome</keyword>
<proteinExistence type="predicted"/>